<gene>
    <name evidence="1" type="ORF">BVG79_p1000172</name>
</gene>
<accession>A0A1W6P3F4</accession>
<protein>
    <submittedName>
        <fullName evidence="1">Uncharacterized protein</fullName>
    </submittedName>
</protein>
<organism evidence="1 2">
    <name type="scientific">Ketogulonicigenium robustum</name>
    <dbReference type="NCBI Taxonomy" id="92947"/>
    <lineage>
        <taxon>Bacteria</taxon>
        <taxon>Pseudomonadati</taxon>
        <taxon>Pseudomonadota</taxon>
        <taxon>Alphaproteobacteria</taxon>
        <taxon>Rhodobacterales</taxon>
        <taxon>Roseobacteraceae</taxon>
        <taxon>Ketogulonicigenium</taxon>
    </lineage>
</organism>
<sequence length="62" mass="6975">MRVIGGRRIICIGRHIEGGYCIRRMTLVADCAMDAVIKVWDTRCTLLRACKKAVYGIALAHR</sequence>
<proteinExistence type="predicted"/>
<dbReference type="Proteomes" id="UP000242447">
    <property type="component" value="Plasmid unnamed1"/>
</dbReference>
<reference evidence="1 2" key="1">
    <citation type="submission" date="2017-02" db="EMBL/GenBank/DDBJ databases">
        <title>Ketogulonicigenium robustum SPU B003 Genome sequencing and assembly.</title>
        <authorList>
            <person name="Li Y."/>
            <person name="Liu L."/>
            <person name="Wang C."/>
            <person name="Zhang M."/>
            <person name="Zhang T."/>
            <person name="Zhang Y."/>
        </authorList>
    </citation>
    <scope>NUCLEOTIDE SEQUENCE [LARGE SCALE GENOMIC DNA]</scope>
    <source>
        <strain evidence="1 2">SPU_B003</strain>
        <plasmid evidence="1 2">unnamed1</plasmid>
    </source>
</reference>
<keyword evidence="2" id="KW-1185">Reference proteome</keyword>
<name>A0A1W6P3F4_9RHOB</name>
<evidence type="ECO:0000313" key="2">
    <source>
        <dbReference type="Proteomes" id="UP000242447"/>
    </source>
</evidence>
<dbReference type="KEGG" id="kro:BVG79_p1000172"/>
<keyword evidence="1" id="KW-0614">Plasmid</keyword>
<geneLocation type="plasmid" evidence="1">
    <name>unnamed1</name>
</geneLocation>
<dbReference type="AlphaFoldDB" id="A0A1W6P3F4"/>
<dbReference type="EMBL" id="CP019938">
    <property type="protein sequence ID" value="ARO15974.1"/>
    <property type="molecule type" value="Genomic_DNA"/>
</dbReference>
<evidence type="ECO:0000313" key="1">
    <source>
        <dbReference type="EMBL" id="ARO15974.1"/>
    </source>
</evidence>